<dbReference type="Gene3D" id="3.10.50.40">
    <property type="match status" value="2"/>
</dbReference>
<dbReference type="PANTHER" id="PTHR45779:SF7">
    <property type="entry name" value="PEPTIDYLPROLYL ISOMERASE"/>
    <property type="match status" value="1"/>
</dbReference>
<dbReference type="EMBL" id="CP019605">
    <property type="protein sequence ID" value="AQP44759.1"/>
    <property type="molecule type" value="Genomic_DNA"/>
</dbReference>
<reference evidence="8 9" key="1">
    <citation type="journal article" date="2016" name="Int. J. Syst. Evol. Microbiol.">
        <title>Tessaracoccus flavus sp. nov., isolated from the drainage system of a lindane-producing factory.</title>
        <authorList>
            <person name="Kumari R."/>
            <person name="Singh P."/>
            <person name="Schumann P."/>
            <person name="Lal R."/>
        </authorList>
    </citation>
    <scope>NUCLEOTIDE SEQUENCE [LARGE SCALE GENOMIC DNA]</scope>
    <source>
        <strain evidence="8 9">RP1T</strain>
    </source>
</reference>
<keyword evidence="9" id="KW-1185">Reference proteome</keyword>
<organism evidence="8 9">
    <name type="scientific">Tessaracoccus flavus</name>
    <dbReference type="NCBI Taxonomy" id="1610493"/>
    <lineage>
        <taxon>Bacteria</taxon>
        <taxon>Bacillati</taxon>
        <taxon>Actinomycetota</taxon>
        <taxon>Actinomycetes</taxon>
        <taxon>Propionibacteriales</taxon>
        <taxon>Propionibacteriaceae</taxon>
        <taxon>Tessaracoccus</taxon>
    </lineage>
</organism>
<accession>A0A1Q2CF64</accession>
<dbReference type="AlphaFoldDB" id="A0A1Q2CF64"/>
<evidence type="ECO:0000256" key="4">
    <source>
        <dbReference type="ARBA" id="ARBA00023235"/>
    </source>
</evidence>
<dbReference type="PROSITE" id="PS51257">
    <property type="entry name" value="PROKAR_LIPOPROTEIN"/>
    <property type="match status" value="1"/>
</dbReference>
<evidence type="ECO:0000313" key="8">
    <source>
        <dbReference type="EMBL" id="AQP44759.1"/>
    </source>
</evidence>
<name>A0A1Q2CF64_9ACTN</name>
<feature type="region of interest" description="Disordered" evidence="6">
    <location>
        <begin position="38"/>
        <end position="87"/>
    </location>
</feature>
<keyword evidence="7" id="KW-0732">Signal</keyword>
<evidence type="ECO:0000256" key="1">
    <source>
        <dbReference type="ARBA" id="ARBA00000971"/>
    </source>
</evidence>
<dbReference type="GO" id="GO:0003755">
    <property type="term" value="F:peptidyl-prolyl cis-trans isomerase activity"/>
    <property type="evidence" value="ECO:0007669"/>
    <property type="project" value="UniProtKB-KW"/>
</dbReference>
<evidence type="ECO:0000256" key="6">
    <source>
        <dbReference type="SAM" id="MobiDB-lite"/>
    </source>
</evidence>
<dbReference type="PANTHER" id="PTHR45779">
    <property type="entry name" value="PEPTIDYLPROLYL ISOMERASE"/>
    <property type="match status" value="1"/>
</dbReference>
<dbReference type="KEGG" id="tfl:RPIT_08025"/>
<dbReference type="Pfam" id="PF00254">
    <property type="entry name" value="FKBP_C"/>
    <property type="match status" value="2"/>
</dbReference>
<feature type="signal peptide" evidence="7">
    <location>
        <begin position="1"/>
        <end position="36"/>
    </location>
</feature>
<evidence type="ECO:0000256" key="7">
    <source>
        <dbReference type="SAM" id="SignalP"/>
    </source>
</evidence>
<evidence type="ECO:0000256" key="5">
    <source>
        <dbReference type="PROSITE-ProRule" id="PRU00277"/>
    </source>
</evidence>
<evidence type="ECO:0000256" key="2">
    <source>
        <dbReference type="ARBA" id="ARBA00013194"/>
    </source>
</evidence>
<sequence length="363" mass="37112">MRAVGQVGYHARVTFSLSRVALATAAAALITLTACGGGDNEATPETTTPTATASASVSGSPSASASPSESVSPSAEASPTVSVTPSDDLSAIEVSEGDVPEITVPAPWAISETTTEVLTPGTSEQTLTDTSTVTINYLGVNGRTGEVFDGSYEGGQPAVFPLDQVIPGFQKGLSGQQVGSRVLIGMPAEDGYPDGTGDGRIEPGDSLLFVVDIISANFEEATGEEVPPVEGLPTVTMADDGPSIQIPAGVAAPTELQAQPLIKGTGAAVTAESTIQVRYRSWVYDGGELLEDAWRPQAGQLSQLIQGWQQGLVGQTAGSRVLLVVPPALAFPDGRPEATPALEAGQTLVYVIDLLDVQNPPAS</sequence>
<dbReference type="SUPFAM" id="SSF54534">
    <property type="entry name" value="FKBP-like"/>
    <property type="match status" value="2"/>
</dbReference>
<proteinExistence type="predicted"/>
<dbReference type="InterPro" id="IPR001179">
    <property type="entry name" value="PPIase_FKBP_dom"/>
</dbReference>
<protein>
    <recommendedName>
        <fullName evidence="2 5">peptidylprolyl isomerase</fullName>
        <ecNumber evidence="2 5">5.2.1.8</ecNumber>
    </recommendedName>
</protein>
<dbReference type="InterPro" id="IPR046357">
    <property type="entry name" value="PPIase_dom_sf"/>
</dbReference>
<keyword evidence="4 5" id="KW-0413">Isomerase</keyword>
<dbReference type="STRING" id="1610493.RPIT_08025"/>
<keyword evidence="3 5" id="KW-0697">Rotamase</keyword>
<dbReference type="OrthoDB" id="25996at2"/>
<comment type="catalytic activity">
    <reaction evidence="1 5">
        <text>[protein]-peptidylproline (omega=180) = [protein]-peptidylproline (omega=0)</text>
        <dbReference type="Rhea" id="RHEA:16237"/>
        <dbReference type="Rhea" id="RHEA-COMP:10747"/>
        <dbReference type="Rhea" id="RHEA-COMP:10748"/>
        <dbReference type="ChEBI" id="CHEBI:83833"/>
        <dbReference type="ChEBI" id="CHEBI:83834"/>
        <dbReference type="EC" id="5.2.1.8"/>
    </reaction>
</comment>
<dbReference type="EC" id="5.2.1.8" evidence="2 5"/>
<feature type="chain" id="PRO_5043893109" description="peptidylprolyl isomerase" evidence="7">
    <location>
        <begin position="37"/>
        <end position="363"/>
    </location>
</feature>
<feature type="compositionally biased region" description="Low complexity" evidence="6">
    <location>
        <begin position="41"/>
        <end position="83"/>
    </location>
</feature>
<dbReference type="InterPro" id="IPR044609">
    <property type="entry name" value="FKBP2/11"/>
</dbReference>
<evidence type="ECO:0000313" key="9">
    <source>
        <dbReference type="Proteomes" id="UP000188324"/>
    </source>
</evidence>
<dbReference type="Proteomes" id="UP000188324">
    <property type="component" value="Chromosome"/>
</dbReference>
<evidence type="ECO:0000256" key="3">
    <source>
        <dbReference type="ARBA" id="ARBA00023110"/>
    </source>
</evidence>
<dbReference type="PROSITE" id="PS50059">
    <property type="entry name" value="FKBP_PPIASE"/>
    <property type="match status" value="2"/>
</dbReference>
<gene>
    <name evidence="8" type="ORF">RPIT_08025</name>
</gene>